<dbReference type="InterPro" id="IPR003599">
    <property type="entry name" value="Ig_sub"/>
</dbReference>
<feature type="transmembrane region" description="Helical" evidence="1">
    <location>
        <begin position="151"/>
        <end position="171"/>
    </location>
</feature>
<keyword evidence="1" id="KW-1133">Transmembrane helix</keyword>
<keyword evidence="1" id="KW-0472">Membrane</keyword>
<dbReference type="SMART" id="SM00409">
    <property type="entry name" value="IG"/>
    <property type="match status" value="1"/>
</dbReference>
<dbReference type="Pfam" id="PF07686">
    <property type="entry name" value="V-set"/>
    <property type="match status" value="1"/>
</dbReference>
<dbReference type="PANTHER" id="PTHR15297">
    <property type="entry name" value="IMMUNOGLOBULIN SUPERFAMILY MEMBER 6"/>
    <property type="match status" value="1"/>
</dbReference>
<dbReference type="InterPro" id="IPR039089">
    <property type="entry name" value="IGSF6"/>
</dbReference>
<dbReference type="InterPro" id="IPR007110">
    <property type="entry name" value="Ig-like_dom"/>
</dbReference>
<dbReference type="SMART" id="SM00408">
    <property type="entry name" value="IGc2"/>
    <property type="match status" value="1"/>
</dbReference>
<dbReference type="Ensembl" id="ENSCLMT00005027668.1">
    <property type="protein sequence ID" value="ENSCLMP00005026507.1"/>
    <property type="gene ID" value="ENSCLMG00005012936.1"/>
</dbReference>
<name>A0A8C2ZG50_CYCLU</name>
<dbReference type="InterPro" id="IPR003598">
    <property type="entry name" value="Ig_sub2"/>
</dbReference>
<evidence type="ECO:0000259" key="2">
    <source>
        <dbReference type="PROSITE" id="PS50835"/>
    </source>
</evidence>
<accession>A0A8C2ZG50</accession>
<dbReference type="Proteomes" id="UP000694565">
    <property type="component" value="Unplaced"/>
</dbReference>
<evidence type="ECO:0000313" key="3">
    <source>
        <dbReference type="Ensembl" id="ENSCLMP00005026507.1"/>
    </source>
</evidence>
<dbReference type="PANTHER" id="PTHR15297:SF2">
    <property type="entry name" value="IMMUNOGLOBULIN SUPERFAMILY MEMBER 6"/>
    <property type="match status" value="1"/>
</dbReference>
<organism evidence="3 4">
    <name type="scientific">Cyclopterus lumpus</name>
    <name type="common">Lumpsucker</name>
    <dbReference type="NCBI Taxonomy" id="8103"/>
    <lineage>
        <taxon>Eukaryota</taxon>
        <taxon>Metazoa</taxon>
        <taxon>Chordata</taxon>
        <taxon>Craniata</taxon>
        <taxon>Vertebrata</taxon>
        <taxon>Euteleostomi</taxon>
        <taxon>Actinopterygii</taxon>
        <taxon>Neopterygii</taxon>
        <taxon>Teleostei</taxon>
        <taxon>Neoteleostei</taxon>
        <taxon>Acanthomorphata</taxon>
        <taxon>Eupercaria</taxon>
        <taxon>Perciformes</taxon>
        <taxon>Cottioidei</taxon>
        <taxon>Cottales</taxon>
        <taxon>Cyclopteridae</taxon>
        <taxon>Cyclopterus</taxon>
    </lineage>
</organism>
<dbReference type="SUPFAM" id="SSF48726">
    <property type="entry name" value="Immunoglobulin"/>
    <property type="match status" value="1"/>
</dbReference>
<keyword evidence="4" id="KW-1185">Reference proteome</keyword>
<dbReference type="CDD" id="cd00099">
    <property type="entry name" value="IgV"/>
    <property type="match status" value="1"/>
</dbReference>
<dbReference type="InterPro" id="IPR013783">
    <property type="entry name" value="Ig-like_fold"/>
</dbReference>
<dbReference type="InterPro" id="IPR036179">
    <property type="entry name" value="Ig-like_dom_sf"/>
</dbReference>
<evidence type="ECO:0000313" key="4">
    <source>
        <dbReference type="Proteomes" id="UP000694565"/>
    </source>
</evidence>
<dbReference type="GeneTree" id="ENSGT00940000177735"/>
<evidence type="ECO:0000256" key="1">
    <source>
        <dbReference type="SAM" id="Phobius"/>
    </source>
</evidence>
<proteinExistence type="predicted"/>
<dbReference type="Gene3D" id="2.60.40.10">
    <property type="entry name" value="Immunoglobulins"/>
    <property type="match status" value="1"/>
</dbReference>
<dbReference type="InterPro" id="IPR013106">
    <property type="entry name" value="Ig_V-set"/>
</dbReference>
<feature type="domain" description="Ig-like" evidence="2">
    <location>
        <begin position="29"/>
        <end position="109"/>
    </location>
</feature>
<reference evidence="3" key="1">
    <citation type="submission" date="2025-08" db="UniProtKB">
        <authorList>
            <consortium name="Ensembl"/>
        </authorList>
    </citation>
    <scope>IDENTIFICATION</scope>
</reference>
<dbReference type="PROSITE" id="PS50835">
    <property type="entry name" value="IG_LIKE"/>
    <property type="match status" value="1"/>
</dbReference>
<dbReference type="AlphaFoldDB" id="A0A8C2ZG50"/>
<reference evidence="3" key="2">
    <citation type="submission" date="2025-09" db="UniProtKB">
        <authorList>
            <consortium name="Ensembl"/>
        </authorList>
    </citation>
    <scope>IDENTIFICATION</scope>
</reference>
<protein>
    <recommendedName>
        <fullName evidence="2">Ig-like domain-containing protein</fullName>
    </recommendedName>
</protein>
<sequence>MSRLFIPENKQKDESCLSQPNGVMWQLSGESAVLKCSVNSDCSAKGLQYEWFAFRRNVHLRLRPSNESLKYSLDGASLHIKSLHVNDSGIYHCAAVSSGEPAPGAQHVGLGTTLVVRGKSVQLQVRHRCANWERQLFFCFSEQFKTMVRHILWVSCVLLATYSLAILILMIKKVNDFHVISFKCCALLRSVEVHTNKAE</sequence>
<keyword evidence="1" id="KW-0812">Transmembrane</keyword>